<dbReference type="Proteomes" id="UP000677054">
    <property type="component" value="Unassembled WGS sequence"/>
</dbReference>
<keyword evidence="3" id="KW-0539">Nucleus</keyword>
<feature type="domain" description="ARID" evidence="5">
    <location>
        <begin position="17"/>
        <end position="109"/>
    </location>
</feature>
<reference evidence="6" key="1">
    <citation type="submission" date="2020-11" db="EMBL/GenBank/DDBJ databases">
        <authorList>
            <person name="Tran Van P."/>
        </authorList>
    </citation>
    <scope>NUCLEOTIDE SEQUENCE</scope>
</reference>
<feature type="non-terminal residue" evidence="6">
    <location>
        <position position="1"/>
    </location>
</feature>
<feature type="compositionally biased region" description="Basic and acidic residues" evidence="4">
    <location>
        <begin position="121"/>
        <end position="130"/>
    </location>
</feature>
<evidence type="ECO:0000313" key="7">
    <source>
        <dbReference type="Proteomes" id="UP000677054"/>
    </source>
</evidence>
<dbReference type="SUPFAM" id="SSF46774">
    <property type="entry name" value="ARID-like"/>
    <property type="match status" value="1"/>
</dbReference>
<evidence type="ECO:0000259" key="5">
    <source>
        <dbReference type="PROSITE" id="PS51011"/>
    </source>
</evidence>
<evidence type="ECO:0000256" key="1">
    <source>
        <dbReference type="ARBA" id="ARBA00023015"/>
    </source>
</evidence>
<dbReference type="PANTHER" id="PTHR22970:SF14">
    <property type="entry name" value="AT-RICH INTERACTIVE DOMAIN-CONTAINING PROTEIN 2"/>
    <property type="match status" value="1"/>
</dbReference>
<protein>
    <recommendedName>
        <fullName evidence="5">ARID domain-containing protein</fullName>
    </recommendedName>
</protein>
<dbReference type="Gene3D" id="1.10.150.60">
    <property type="entry name" value="ARID DNA-binding domain"/>
    <property type="match status" value="1"/>
</dbReference>
<keyword evidence="7" id="KW-1185">Reference proteome</keyword>
<feature type="region of interest" description="Disordered" evidence="4">
    <location>
        <begin position="121"/>
        <end position="152"/>
    </location>
</feature>
<dbReference type="EMBL" id="CAJPEV010016972">
    <property type="protein sequence ID" value="CAG0907441.1"/>
    <property type="molecule type" value="Genomic_DNA"/>
</dbReference>
<accession>A0A7R9AJA3</accession>
<dbReference type="EMBL" id="LR916490">
    <property type="protein sequence ID" value="CAD7255080.1"/>
    <property type="molecule type" value="Genomic_DNA"/>
</dbReference>
<evidence type="ECO:0000256" key="4">
    <source>
        <dbReference type="SAM" id="MobiDB-lite"/>
    </source>
</evidence>
<organism evidence="6">
    <name type="scientific">Darwinula stevensoni</name>
    <dbReference type="NCBI Taxonomy" id="69355"/>
    <lineage>
        <taxon>Eukaryota</taxon>
        <taxon>Metazoa</taxon>
        <taxon>Ecdysozoa</taxon>
        <taxon>Arthropoda</taxon>
        <taxon>Crustacea</taxon>
        <taxon>Oligostraca</taxon>
        <taxon>Ostracoda</taxon>
        <taxon>Podocopa</taxon>
        <taxon>Podocopida</taxon>
        <taxon>Darwinulocopina</taxon>
        <taxon>Darwinuloidea</taxon>
        <taxon>Darwinulidae</taxon>
        <taxon>Darwinula</taxon>
    </lineage>
</organism>
<keyword evidence="1" id="KW-0805">Transcription regulation</keyword>
<dbReference type="InterPro" id="IPR036431">
    <property type="entry name" value="ARID_dom_sf"/>
</dbReference>
<dbReference type="GO" id="GO:0003677">
    <property type="term" value="F:DNA binding"/>
    <property type="evidence" value="ECO:0007669"/>
    <property type="project" value="InterPro"/>
</dbReference>
<dbReference type="SMART" id="SM01014">
    <property type="entry name" value="ARID"/>
    <property type="match status" value="1"/>
</dbReference>
<dbReference type="InterPro" id="IPR052406">
    <property type="entry name" value="Chromatin_Remodeling_Comp"/>
</dbReference>
<dbReference type="OrthoDB" id="8951118at2759"/>
<dbReference type="AlphaFoldDB" id="A0A7R9AJA3"/>
<proteinExistence type="predicted"/>
<sequence>MRFTAYKQYVHKMFSRWGPNVKNLEAIRKSLENSDMTLLHSPVLGGVEIDLVKLYKTVQSLGGLKQVIERQKWTKVTEMMQIPKTVQDRVTKLDDIYCKYLLPYETLSEGEREELLCQVEKEHEDAEASAKSESTSSSEEEVDDSANECVVK</sequence>
<dbReference type="InterPro" id="IPR001606">
    <property type="entry name" value="ARID_dom"/>
</dbReference>
<dbReference type="SMART" id="SM00501">
    <property type="entry name" value="BRIGHT"/>
    <property type="match status" value="1"/>
</dbReference>
<name>A0A7R9AJA3_9CRUS</name>
<dbReference type="PROSITE" id="PS51011">
    <property type="entry name" value="ARID"/>
    <property type="match status" value="1"/>
</dbReference>
<gene>
    <name evidence="6" type="ORF">DSTB1V02_LOCUS14825</name>
</gene>
<dbReference type="CDD" id="cd16870">
    <property type="entry name" value="ARID_JARD2"/>
    <property type="match status" value="1"/>
</dbReference>
<dbReference type="Pfam" id="PF01388">
    <property type="entry name" value="ARID"/>
    <property type="match status" value="1"/>
</dbReference>
<evidence type="ECO:0000256" key="2">
    <source>
        <dbReference type="ARBA" id="ARBA00023163"/>
    </source>
</evidence>
<evidence type="ECO:0000256" key="3">
    <source>
        <dbReference type="ARBA" id="ARBA00023242"/>
    </source>
</evidence>
<dbReference type="FunFam" id="1.10.150.60:FF:000012">
    <property type="entry name" value="Blast:Protein Jumonji"/>
    <property type="match status" value="1"/>
</dbReference>
<dbReference type="PANTHER" id="PTHR22970">
    <property type="entry name" value="AT-RICH INTERACTIVE DOMAIN-CONTAINING PROTEIN 2"/>
    <property type="match status" value="1"/>
</dbReference>
<keyword evidence="2" id="KW-0804">Transcription</keyword>
<evidence type="ECO:0000313" key="6">
    <source>
        <dbReference type="EMBL" id="CAD7255080.1"/>
    </source>
</evidence>